<evidence type="ECO:0000256" key="2">
    <source>
        <dbReference type="ARBA" id="ARBA00022553"/>
    </source>
</evidence>
<organism evidence="5">
    <name type="scientific">marine metagenome</name>
    <dbReference type="NCBI Taxonomy" id="408172"/>
    <lineage>
        <taxon>unclassified sequences</taxon>
        <taxon>metagenomes</taxon>
        <taxon>ecological metagenomes</taxon>
    </lineage>
</organism>
<protein>
    <recommendedName>
        <fullName evidence="4">Strictosidine synthase conserved region domain-containing protein</fullName>
    </recommendedName>
</protein>
<dbReference type="EMBL" id="UINC01144539">
    <property type="protein sequence ID" value="SVD34113.1"/>
    <property type="molecule type" value="Genomic_DNA"/>
</dbReference>
<name>A0A382UIL4_9ZZZZ</name>
<dbReference type="Pfam" id="PF03088">
    <property type="entry name" value="Str_synth"/>
    <property type="match status" value="1"/>
</dbReference>
<evidence type="ECO:0000256" key="1">
    <source>
        <dbReference type="ARBA" id="ARBA00009191"/>
    </source>
</evidence>
<dbReference type="GO" id="GO:0016787">
    <property type="term" value="F:hydrolase activity"/>
    <property type="evidence" value="ECO:0007669"/>
    <property type="project" value="TreeGrafter"/>
</dbReference>
<evidence type="ECO:0000256" key="3">
    <source>
        <dbReference type="ARBA" id="ARBA00023180"/>
    </source>
</evidence>
<dbReference type="InterPro" id="IPR018119">
    <property type="entry name" value="Strictosidine_synth_cons-reg"/>
</dbReference>
<feature type="domain" description="Strictosidine synthase conserved region" evidence="4">
    <location>
        <begin position="148"/>
        <end position="188"/>
    </location>
</feature>
<gene>
    <name evidence="5" type="ORF">METZ01_LOCUS386967</name>
</gene>
<reference evidence="5" key="1">
    <citation type="submission" date="2018-05" db="EMBL/GenBank/DDBJ databases">
        <authorList>
            <person name="Lanie J.A."/>
            <person name="Ng W.-L."/>
            <person name="Kazmierczak K.M."/>
            <person name="Andrzejewski T.M."/>
            <person name="Davidsen T.M."/>
            <person name="Wayne K.J."/>
            <person name="Tettelin H."/>
            <person name="Glass J.I."/>
            <person name="Rusch D."/>
            <person name="Podicherti R."/>
            <person name="Tsui H.-C.T."/>
            <person name="Winkler M.E."/>
        </authorList>
    </citation>
    <scope>NUCLEOTIDE SEQUENCE</scope>
</reference>
<keyword evidence="3" id="KW-0325">Glycoprotein</keyword>
<feature type="non-terminal residue" evidence="5">
    <location>
        <position position="188"/>
    </location>
</feature>
<dbReference type="SUPFAM" id="SSF63829">
    <property type="entry name" value="Calcium-dependent phosphotriesterase"/>
    <property type="match status" value="1"/>
</dbReference>
<comment type="similarity">
    <text evidence="1">Belongs to the strictosidine synthase family.</text>
</comment>
<dbReference type="PANTHER" id="PTHR10426">
    <property type="entry name" value="STRICTOSIDINE SYNTHASE-RELATED"/>
    <property type="match status" value="1"/>
</dbReference>
<dbReference type="GO" id="GO:0012505">
    <property type="term" value="C:endomembrane system"/>
    <property type="evidence" value="ECO:0007669"/>
    <property type="project" value="TreeGrafter"/>
</dbReference>
<keyword evidence="2" id="KW-0597">Phosphoprotein</keyword>
<dbReference type="InterPro" id="IPR011042">
    <property type="entry name" value="6-blade_b-propeller_TolB-like"/>
</dbReference>
<accession>A0A382UIL4</accession>
<dbReference type="PANTHER" id="PTHR10426:SF88">
    <property type="entry name" value="ADIPOCYTE PLASMA MEMBRANE-ASSOCIATED PROTEIN HEMOMUCIN-RELATED"/>
    <property type="match status" value="1"/>
</dbReference>
<proteinExistence type="inferred from homology"/>
<sequence length="188" mass="20752">MGKPTKAILVFIGLLLVYLLSWPVDAEPVVWTPPPSPEMKGQFEPNDYLQDAEILGLNDGIGPEDIAVDKAGTMYAGYEDGRIIKYDGHGNGLGIFVNTQGRPLGMDFDRKGNLIIADAYKGLLRADQEGNLTTLTTEADGIPFKFADDVDVAADGKIYFTDASYRYGVHDYRLDLMAHQPYGRLLEY</sequence>
<dbReference type="Pfam" id="PF20067">
    <property type="entry name" value="SSL_N"/>
    <property type="match status" value="1"/>
</dbReference>
<evidence type="ECO:0000313" key="5">
    <source>
        <dbReference type="EMBL" id="SVD34113.1"/>
    </source>
</evidence>
<evidence type="ECO:0000259" key="4">
    <source>
        <dbReference type="Pfam" id="PF03088"/>
    </source>
</evidence>
<feature type="non-terminal residue" evidence="5">
    <location>
        <position position="1"/>
    </location>
</feature>
<dbReference type="AlphaFoldDB" id="A0A382UIL4"/>
<dbReference type="Gene3D" id="2.120.10.30">
    <property type="entry name" value="TolB, C-terminal domain"/>
    <property type="match status" value="1"/>
</dbReference>